<dbReference type="Pfam" id="PF08378">
    <property type="entry name" value="NERD"/>
    <property type="match status" value="1"/>
</dbReference>
<gene>
    <name evidence="2" type="ORF">B0H94_10694</name>
</gene>
<proteinExistence type="predicted"/>
<dbReference type="OrthoDB" id="569879at2"/>
<reference evidence="2 3" key="1">
    <citation type="submission" date="2018-03" db="EMBL/GenBank/DDBJ databases">
        <title>Genomic Encyclopedia of Type Strains, Phase III (KMG-III): the genomes of soil and plant-associated and newly described type strains.</title>
        <authorList>
            <person name="Whitman W."/>
        </authorList>
    </citation>
    <scope>NUCLEOTIDE SEQUENCE [LARGE SCALE GENOMIC DNA]</scope>
    <source>
        <strain evidence="2 3">CGMCC 1.07653</strain>
    </source>
</reference>
<feature type="domain" description="NERD" evidence="1">
    <location>
        <begin position="41"/>
        <end position="157"/>
    </location>
</feature>
<evidence type="ECO:0000259" key="1">
    <source>
        <dbReference type="PROSITE" id="PS50965"/>
    </source>
</evidence>
<dbReference type="AlphaFoldDB" id="A0A2P8HI13"/>
<dbReference type="EMBL" id="PYAV01000006">
    <property type="protein sequence ID" value="PSL45839.1"/>
    <property type="molecule type" value="Genomic_DNA"/>
</dbReference>
<keyword evidence="3" id="KW-1185">Reference proteome</keyword>
<dbReference type="PROSITE" id="PS50965">
    <property type="entry name" value="NERD"/>
    <property type="match status" value="1"/>
</dbReference>
<dbReference type="InterPro" id="IPR011528">
    <property type="entry name" value="NERD"/>
</dbReference>
<comment type="caution">
    <text evidence="2">The sequence shown here is derived from an EMBL/GenBank/DDBJ whole genome shotgun (WGS) entry which is preliminary data.</text>
</comment>
<sequence length="317" mass="36818">MIVKPLVQPKPLRQLEVLMQRTPRDHTAFPELEASYHKRRAGYYGEQSLTYIFKRFFHNAYVLQDLRLPSLTGGYFQIDALILTPQHLFLLEVKHLKGTVHLESPHGLLTRELDGTVEQFPNPLLQLQNTSEQLKIWAKNMRLPKLKVHHIAVFTHSNCILQRPKGALLLRPDEIFWSIKHYIQNRTEDTELCQIWSDTLIQAHTPAPPAALNRLGITRSEISGGVWCSDCSKLTMRWERQRWRCTKCKHSDAKGHIAALQDFFTLSEAPFSNADIQHFLDLPRSATVRRFLYEVGCERLPKPKSHLYTHRNIAHIL</sequence>
<dbReference type="Proteomes" id="UP000242310">
    <property type="component" value="Unassembled WGS sequence"/>
</dbReference>
<name>A0A2P8HI13_9BACI</name>
<accession>A0A2P8HI13</accession>
<evidence type="ECO:0000313" key="2">
    <source>
        <dbReference type="EMBL" id="PSL45839.1"/>
    </source>
</evidence>
<organism evidence="2 3">
    <name type="scientific">Salsuginibacillus halophilus</name>
    <dbReference type="NCBI Taxonomy" id="517424"/>
    <lineage>
        <taxon>Bacteria</taxon>
        <taxon>Bacillati</taxon>
        <taxon>Bacillota</taxon>
        <taxon>Bacilli</taxon>
        <taxon>Bacillales</taxon>
        <taxon>Bacillaceae</taxon>
        <taxon>Salsuginibacillus</taxon>
    </lineage>
</organism>
<evidence type="ECO:0000313" key="3">
    <source>
        <dbReference type="Proteomes" id="UP000242310"/>
    </source>
</evidence>
<protein>
    <submittedName>
        <fullName evidence="2">Nuclease-like protein</fullName>
    </submittedName>
</protein>